<keyword evidence="10" id="KW-0560">Oxidoreductase</keyword>
<dbReference type="GO" id="GO:0046872">
    <property type="term" value="F:metal ion binding"/>
    <property type="evidence" value="ECO:0007669"/>
    <property type="project" value="UniProtKB-KW"/>
</dbReference>
<comment type="similarity">
    <text evidence="3">Belongs to the peroxidase family. Ascorbate peroxidase subfamily.</text>
</comment>
<dbReference type="SUPFAM" id="SSF48113">
    <property type="entry name" value="Heme-dependent peroxidases"/>
    <property type="match status" value="1"/>
</dbReference>
<dbReference type="InterPro" id="IPR023509">
    <property type="entry name" value="DTD-like_sf"/>
</dbReference>
<dbReference type="Proteomes" id="UP001459277">
    <property type="component" value="Unassembled WGS sequence"/>
</dbReference>
<feature type="binding site" evidence="18">
    <location>
        <position position="195"/>
    </location>
    <ligand>
        <name>Ca(2+)</name>
        <dbReference type="ChEBI" id="CHEBI:29108"/>
        <label>1</label>
    </ligand>
</feature>
<dbReference type="Pfam" id="PF02580">
    <property type="entry name" value="Tyr_Deacylase"/>
    <property type="match status" value="1"/>
</dbReference>
<keyword evidence="24" id="KW-1185">Reference proteome</keyword>
<feature type="binding site" evidence="18">
    <location>
        <position position="371"/>
    </location>
    <ligand>
        <name>Ca(2+)</name>
        <dbReference type="ChEBI" id="CHEBI:29108"/>
        <label>2</label>
    </ligand>
</feature>
<keyword evidence="5" id="KW-0964">Secreted</keyword>
<gene>
    <name evidence="23" type="ORF">SO802_006331</name>
</gene>
<dbReference type="InterPro" id="IPR002156">
    <property type="entry name" value="RNaseH_domain"/>
</dbReference>
<evidence type="ECO:0000256" key="3">
    <source>
        <dbReference type="ARBA" id="ARBA00006873"/>
    </source>
</evidence>
<feature type="disulfide bond" evidence="20">
    <location>
        <begin position="322"/>
        <end position="354"/>
    </location>
</feature>
<evidence type="ECO:0000256" key="1">
    <source>
        <dbReference type="ARBA" id="ARBA00000189"/>
    </source>
</evidence>
<evidence type="ECO:0000256" key="6">
    <source>
        <dbReference type="ARBA" id="ARBA00022559"/>
    </source>
</evidence>
<accession>A0AAW2DKN1</accession>
<dbReference type="GO" id="GO:0000049">
    <property type="term" value="F:tRNA binding"/>
    <property type="evidence" value="ECO:0007669"/>
    <property type="project" value="UniProtKB-KW"/>
</dbReference>
<feature type="binding site" evidence="18">
    <location>
        <position position="189"/>
    </location>
    <ligand>
        <name>Ca(2+)</name>
        <dbReference type="ChEBI" id="CHEBI:29108"/>
        <label>1</label>
    </ligand>
</feature>
<dbReference type="PROSITE" id="PS00435">
    <property type="entry name" value="PEROXIDASE_1"/>
    <property type="match status" value="1"/>
</dbReference>
<evidence type="ECO:0000313" key="24">
    <source>
        <dbReference type="Proteomes" id="UP001459277"/>
    </source>
</evidence>
<keyword evidence="8 18" id="KW-0479">Metal-binding</keyword>
<comment type="catalytic activity">
    <reaction evidence="14">
        <text>glycyl-tRNA(Ala) + H2O = tRNA(Ala) + glycine + H(+)</text>
        <dbReference type="Rhea" id="RHEA:53744"/>
        <dbReference type="Rhea" id="RHEA-COMP:9657"/>
        <dbReference type="Rhea" id="RHEA-COMP:13640"/>
        <dbReference type="ChEBI" id="CHEBI:15377"/>
        <dbReference type="ChEBI" id="CHEBI:15378"/>
        <dbReference type="ChEBI" id="CHEBI:57305"/>
        <dbReference type="ChEBI" id="CHEBI:78442"/>
        <dbReference type="ChEBI" id="CHEBI:78522"/>
        <dbReference type="EC" id="3.1.1.96"/>
    </reaction>
</comment>
<dbReference type="InterPro" id="IPR019794">
    <property type="entry name" value="Peroxidases_AS"/>
</dbReference>
<dbReference type="GO" id="GO:0051499">
    <property type="term" value="F:D-aminoacyl-tRNA deacylase activity"/>
    <property type="evidence" value="ECO:0007669"/>
    <property type="project" value="UniProtKB-EC"/>
</dbReference>
<dbReference type="InterPro" id="IPR000823">
    <property type="entry name" value="Peroxidase_pln"/>
</dbReference>
<feature type="binding site" evidence="18">
    <location>
        <position position="209"/>
    </location>
    <ligand>
        <name>Ca(2+)</name>
        <dbReference type="ChEBI" id="CHEBI:29108"/>
        <label>1</label>
    </ligand>
</feature>
<evidence type="ECO:0000256" key="12">
    <source>
        <dbReference type="ARBA" id="ARBA00023157"/>
    </source>
</evidence>
<feature type="binding site" evidence="18">
    <location>
        <position position="191"/>
    </location>
    <ligand>
        <name>Ca(2+)</name>
        <dbReference type="ChEBI" id="CHEBI:29108"/>
        <label>1</label>
    </ligand>
</feature>
<feature type="binding site" evidence="18">
    <location>
        <position position="316"/>
    </location>
    <ligand>
        <name>Ca(2+)</name>
        <dbReference type="ChEBI" id="CHEBI:29108"/>
        <label>2</label>
    </ligand>
</feature>
<dbReference type="FunFam" id="1.10.520.10:FF:000008">
    <property type="entry name" value="Peroxidase"/>
    <property type="match status" value="1"/>
</dbReference>
<dbReference type="FunFam" id="3.50.80.10:FF:000001">
    <property type="entry name" value="D-aminoacyl-tRNA deacylase"/>
    <property type="match status" value="1"/>
</dbReference>
<evidence type="ECO:0000256" key="9">
    <source>
        <dbReference type="ARBA" id="ARBA00022837"/>
    </source>
</evidence>
<keyword evidence="21" id="KW-0694">RNA-binding</keyword>
<dbReference type="PANTHER" id="PTHR31517">
    <property type="match status" value="1"/>
</dbReference>
<keyword evidence="21" id="KW-0820">tRNA-binding</keyword>
<dbReference type="PANTHER" id="PTHR31517:SF59">
    <property type="entry name" value="PEROXIDASE"/>
    <property type="match status" value="1"/>
</dbReference>
<comment type="similarity">
    <text evidence="4 21">Belongs to the DTD family.</text>
</comment>
<sequence length="636" mass="70042">MSIEGPYVNSSKEAEVLACQKAIEFSMEAGFSRLIIEGDSLNVIRAISAPVANSSLLGHIYEENRCNIRGLQVFRMVRDRYAECNTADVRLHLNNCHTNHYSQYNLPTASNVAGLIAGDFDPNNGYRDIIDKDHDTKPTNTTRQLSVGYYAKSCPQLEQLIGSITSQQFRESPVSGPATIRLFFHDCFVEGCDGSILISSKPGSKMLAERNAQDNKDLRVEGFETISKAKALVESKCPGVVSCADVLAIAARDFVHLAGGPYYQVKKGRWDGRISMASSVASNIPRSNSTIDELLKLFSSKGLTPNDLVVLSGAHTIGFAHCQNFVSRLYDYRGTKKPDPAIDPRLLKALKMSCPRYGGNNDIVAPFDVTTPFLFDHAYYSNLVAKLGLLATDQALFLDPRTKPLVQALAQDKQKFFQSFVVAMDKMGSIGVKRGGKQGENRKDCGLASFVTIRTKPTSLANRNRSTKKPKLIRAMRAVVQRVASASVEVEGRIVSEIGPGLLVLVGLHESDSDSDADYICRKVLNMRLFPNESTGKGWDHNVMQKNYQVLLVSQFTLYGILKGNKPDFHVAMPPQTAKPFYASLVERFQKSYKPDAIKDGVFGAMMKVNLVNDGPVTMQLDSHSPKNTNDAVEES</sequence>
<evidence type="ECO:0000256" key="10">
    <source>
        <dbReference type="ARBA" id="ARBA00023002"/>
    </source>
</evidence>
<dbReference type="GO" id="GO:0020037">
    <property type="term" value="F:heme binding"/>
    <property type="evidence" value="ECO:0007669"/>
    <property type="project" value="InterPro"/>
</dbReference>
<dbReference type="PROSITE" id="PS00436">
    <property type="entry name" value="PEROXIDASE_2"/>
    <property type="match status" value="1"/>
</dbReference>
<feature type="binding site" evidence="18">
    <location>
        <position position="193"/>
    </location>
    <ligand>
        <name>Ca(2+)</name>
        <dbReference type="ChEBI" id="CHEBI:29108"/>
        <label>1</label>
    </ligand>
</feature>
<feature type="disulfide bond" evidence="20">
    <location>
        <begin position="243"/>
        <end position="445"/>
    </location>
</feature>
<dbReference type="CDD" id="cd00563">
    <property type="entry name" value="Dtyr_deacylase"/>
    <property type="match status" value="1"/>
</dbReference>
<feature type="site" description="Transition state stabilizer" evidence="19">
    <location>
        <position position="181"/>
    </location>
</feature>
<evidence type="ECO:0000313" key="23">
    <source>
        <dbReference type="EMBL" id="KAL0011223.1"/>
    </source>
</evidence>
<evidence type="ECO:0000256" key="16">
    <source>
        <dbReference type="PIRSR" id="PIRSR600823-1"/>
    </source>
</evidence>
<comment type="subcellular location">
    <subcellularLocation>
        <location evidence="21">Cytoplasm</location>
    </subcellularLocation>
</comment>
<evidence type="ECO:0000256" key="20">
    <source>
        <dbReference type="PIRSR" id="PIRSR600823-5"/>
    </source>
</evidence>
<comment type="caution">
    <text evidence="23">The sequence shown here is derived from an EMBL/GenBank/DDBJ whole genome shotgun (WGS) entry which is preliminary data.</text>
</comment>
<dbReference type="Pfam" id="PF00141">
    <property type="entry name" value="peroxidase"/>
    <property type="match status" value="1"/>
</dbReference>
<keyword evidence="9 18" id="KW-0106">Calcium</keyword>
<dbReference type="InterPro" id="IPR033905">
    <property type="entry name" value="Secretory_peroxidase"/>
</dbReference>
<feature type="binding site" evidence="18">
    <location>
        <position position="186"/>
    </location>
    <ligand>
        <name>Ca(2+)</name>
        <dbReference type="ChEBI" id="CHEBI:29108"/>
        <label>1</label>
    </ligand>
</feature>
<dbReference type="CDD" id="cd00693">
    <property type="entry name" value="secretory_peroxidase"/>
    <property type="match status" value="1"/>
</dbReference>
<comment type="catalytic activity">
    <reaction evidence="1">
        <text>2 a phenolic donor + H2O2 = 2 a phenolic radical donor + 2 H2O</text>
        <dbReference type="Rhea" id="RHEA:56136"/>
        <dbReference type="ChEBI" id="CHEBI:15377"/>
        <dbReference type="ChEBI" id="CHEBI:16240"/>
        <dbReference type="ChEBI" id="CHEBI:139520"/>
        <dbReference type="ChEBI" id="CHEBI:139521"/>
        <dbReference type="EC" id="1.11.1.7"/>
    </reaction>
</comment>
<keyword evidence="21" id="KW-0963">Cytoplasm</keyword>
<evidence type="ECO:0000256" key="15">
    <source>
        <dbReference type="ARBA" id="ARBA00048018"/>
    </source>
</evidence>
<dbReference type="GO" id="GO:0140825">
    <property type="term" value="F:lactoperoxidase activity"/>
    <property type="evidence" value="ECO:0007669"/>
    <property type="project" value="UniProtKB-EC"/>
</dbReference>
<dbReference type="InterPro" id="IPR010255">
    <property type="entry name" value="Haem_peroxidase_sf"/>
</dbReference>
<protein>
    <recommendedName>
        <fullName evidence="21">D-aminoacyl-tRNA deacylase</fullName>
        <ecNumber evidence="21">3.1.1.96</ecNumber>
    </recommendedName>
</protein>
<feature type="binding site" evidence="17">
    <location>
        <position position="285"/>
    </location>
    <ligand>
        <name>substrate</name>
    </ligand>
</feature>
<dbReference type="Pfam" id="PF13456">
    <property type="entry name" value="RVT_3"/>
    <property type="match status" value="1"/>
</dbReference>
<comment type="cofactor">
    <cofactor evidence="18">
        <name>heme b</name>
        <dbReference type="ChEBI" id="CHEBI:60344"/>
    </cofactor>
    <text evidence="18">Binds 1 heme b (iron(II)-protoporphyrin IX) group per subunit.</text>
</comment>
<dbReference type="GO" id="GO:0042744">
    <property type="term" value="P:hydrogen peroxide catabolic process"/>
    <property type="evidence" value="ECO:0007669"/>
    <property type="project" value="UniProtKB-KW"/>
</dbReference>
<evidence type="ECO:0000256" key="21">
    <source>
        <dbReference type="RuleBase" id="RU003470"/>
    </source>
</evidence>
<dbReference type="Gene3D" id="1.10.420.10">
    <property type="entry name" value="Peroxidase, domain 2"/>
    <property type="match status" value="1"/>
</dbReference>
<keyword evidence="21" id="KW-0378">Hydrolase</keyword>
<dbReference type="EMBL" id="JAZDWU010000002">
    <property type="protein sequence ID" value="KAL0011223.1"/>
    <property type="molecule type" value="Genomic_DNA"/>
</dbReference>
<dbReference type="AlphaFoldDB" id="A0AAW2DKN1"/>
<dbReference type="InterPro" id="IPR003732">
    <property type="entry name" value="Daa-tRNA_deacyls_DTD"/>
</dbReference>
<name>A0AAW2DKN1_9ROSI</name>
<keyword evidence="7" id="KW-0349">Heme</keyword>
<dbReference type="GO" id="GO:0006979">
    <property type="term" value="P:response to oxidative stress"/>
    <property type="evidence" value="ECO:0007669"/>
    <property type="project" value="InterPro"/>
</dbReference>
<comment type="function">
    <text evidence="2">Removal of H(2)O(2), oxidation of toxic reductants, biosynthesis and degradation of lignin, suberization, auxin catabolism, response to environmental stresses such as wounding, pathogen attack and oxidative stress. These functions might be dependent on each isozyme/isoform in each plant tissue.</text>
</comment>
<dbReference type="SUPFAM" id="SSF69500">
    <property type="entry name" value="DTD-like"/>
    <property type="match status" value="1"/>
</dbReference>
<feature type="binding site" evidence="18">
    <location>
        <position position="376"/>
    </location>
    <ligand>
        <name>Ca(2+)</name>
        <dbReference type="ChEBI" id="CHEBI:29108"/>
        <label>2</label>
    </ligand>
</feature>
<evidence type="ECO:0000259" key="22">
    <source>
        <dbReference type="PROSITE" id="PS50873"/>
    </source>
</evidence>
<evidence type="ECO:0000256" key="18">
    <source>
        <dbReference type="PIRSR" id="PIRSR600823-3"/>
    </source>
</evidence>
<feature type="active site" description="Proton acceptor" evidence="16">
    <location>
        <position position="185"/>
    </location>
</feature>
<dbReference type="FunFam" id="1.10.420.10:FF:000001">
    <property type="entry name" value="Peroxidase"/>
    <property type="match status" value="1"/>
</dbReference>
<evidence type="ECO:0000256" key="11">
    <source>
        <dbReference type="ARBA" id="ARBA00023004"/>
    </source>
</evidence>
<dbReference type="HAMAP" id="MF_00518">
    <property type="entry name" value="Deacylase_Dtd"/>
    <property type="match status" value="1"/>
</dbReference>
<keyword evidence="13" id="KW-0376">Hydrogen peroxide</keyword>
<evidence type="ECO:0000256" key="14">
    <source>
        <dbReference type="ARBA" id="ARBA00047676"/>
    </source>
</evidence>
<organism evidence="23 24">
    <name type="scientific">Lithocarpus litseifolius</name>
    <dbReference type="NCBI Taxonomy" id="425828"/>
    <lineage>
        <taxon>Eukaryota</taxon>
        <taxon>Viridiplantae</taxon>
        <taxon>Streptophyta</taxon>
        <taxon>Embryophyta</taxon>
        <taxon>Tracheophyta</taxon>
        <taxon>Spermatophyta</taxon>
        <taxon>Magnoliopsida</taxon>
        <taxon>eudicotyledons</taxon>
        <taxon>Gunneridae</taxon>
        <taxon>Pentapetalae</taxon>
        <taxon>rosids</taxon>
        <taxon>fabids</taxon>
        <taxon>Fagales</taxon>
        <taxon>Fagaceae</taxon>
        <taxon>Lithocarpus</taxon>
    </lineage>
</organism>
<evidence type="ECO:0000256" key="5">
    <source>
        <dbReference type="ARBA" id="ARBA00022525"/>
    </source>
</evidence>
<comment type="catalytic activity">
    <reaction evidence="15">
        <text>a D-aminoacyl-tRNA + H2O = a tRNA + a D-alpha-amino acid + H(+)</text>
        <dbReference type="Rhea" id="RHEA:13953"/>
        <dbReference type="Rhea" id="RHEA-COMP:10123"/>
        <dbReference type="Rhea" id="RHEA-COMP:10124"/>
        <dbReference type="ChEBI" id="CHEBI:15377"/>
        <dbReference type="ChEBI" id="CHEBI:15378"/>
        <dbReference type="ChEBI" id="CHEBI:59871"/>
        <dbReference type="ChEBI" id="CHEBI:78442"/>
        <dbReference type="ChEBI" id="CHEBI:79333"/>
        <dbReference type="EC" id="3.1.1.96"/>
    </reaction>
</comment>
<evidence type="ECO:0000256" key="17">
    <source>
        <dbReference type="PIRSR" id="PIRSR600823-2"/>
    </source>
</evidence>
<dbReference type="InterPro" id="IPR019793">
    <property type="entry name" value="Peroxidases_heam-ligand_BS"/>
</dbReference>
<dbReference type="Gene3D" id="3.50.80.10">
    <property type="entry name" value="D-tyrosyl-tRNA(Tyr) deacylase"/>
    <property type="match status" value="1"/>
</dbReference>
<evidence type="ECO:0000256" key="19">
    <source>
        <dbReference type="PIRSR" id="PIRSR600823-4"/>
    </source>
</evidence>
<dbReference type="PRINTS" id="PR00461">
    <property type="entry name" value="PLPEROXIDASE"/>
</dbReference>
<keyword evidence="6" id="KW-0575">Peroxidase</keyword>
<feature type="binding site" evidence="18">
    <location>
        <position position="368"/>
    </location>
    <ligand>
        <name>Ca(2+)</name>
        <dbReference type="ChEBI" id="CHEBI:29108"/>
        <label>2</label>
    </ligand>
</feature>
<evidence type="ECO:0000256" key="13">
    <source>
        <dbReference type="ARBA" id="ARBA00023324"/>
    </source>
</evidence>
<dbReference type="GO" id="GO:0004523">
    <property type="term" value="F:RNA-DNA hybrid ribonuclease activity"/>
    <property type="evidence" value="ECO:0007669"/>
    <property type="project" value="InterPro"/>
</dbReference>
<evidence type="ECO:0000256" key="7">
    <source>
        <dbReference type="ARBA" id="ARBA00022617"/>
    </source>
</evidence>
<feature type="binding site" description="axial binding residue" evidence="18">
    <location>
        <position position="315"/>
    </location>
    <ligand>
        <name>heme b</name>
        <dbReference type="ChEBI" id="CHEBI:60344"/>
    </ligand>
    <ligandPart>
        <name>Fe</name>
        <dbReference type="ChEBI" id="CHEBI:18248"/>
    </ligandPart>
</feature>
<dbReference type="NCBIfam" id="TIGR00256">
    <property type="entry name" value="D-aminoacyl-tRNA deacylase"/>
    <property type="match status" value="1"/>
</dbReference>
<dbReference type="EC" id="3.1.1.96" evidence="21"/>
<dbReference type="InterPro" id="IPR002016">
    <property type="entry name" value="Haem_peroxidase"/>
</dbReference>
<comment type="cofactor">
    <cofactor evidence="18">
        <name>Ca(2+)</name>
        <dbReference type="ChEBI" id="CHEBI:29108"/>
    </cofactor>
    <text evidence="18">Binds 2 calcium ions per subunit.</text>
</comment>
<evidence type="ECO:0000256" key="8">
    <source>
        <dbReference type="ARBA" id="ARBA00022723"/>
    </source>
</evidence>
<dbReference type="Gene3D" id="1.10.520.10">
    <property type="match status" value="1"/>
</dbReference>
<dbReference type="PROSITE" id="PS50873">
    <property type="entry name" value="PEROXIDASE_4"/>
    <property type="match status" value="1"/>
</dbReference>
<feature type="disulfide bond" evidence="20">
    <location>
        <begin position="154"/>
        <end position="237"/>
    </location>
</feature>
<evidence type="ECO:0000256" key="2">
    <source>
        <dbReference type="ARBA" id="ARBA00002322"/>
    </source>
</evidence>
<dbReference type="GO" id="GO:0005737">
    <property type="term" value="C:cytoplasm"/>
    <property type="evidence" value="ECO:0007669"/>
    <property type="project" value="UniProtKB-SubCell"/>
</dbReference>
<keyword evidence="11 18" id="KW-0408">Iron</keyword>
<dbReference type="PRINTS" id="PR00458">
    <property type="entry name" value="PEROXIDASE"/>
</dbReference>
<proteinExistence type="inferred from homology"/>
<keyword evidence="12 20" id="KW-1015">Disulfide bond</keyword>
<feature type="disulfide bond" evidence="20">
    <location>
        <begin position="187"/>
        <end position="192"/>
    </location>
</feature>
<feature type="domain" description="Plant heme peroxidase family profile" evidence="22">
    <location>
        <begin position="144"/>
        <end position="449"/>
    </location>
</feature>
<evidence type="ECO:0000256" key="4">
    <source>
        <dbReference type="ARBA" id="ARBA00009673"/>
    </source>
</evidence>
<reference evidence="23 24" key="1">
    <citation type="submission" date="2024-01" db="EMBL/GenBank/DDBJ databases">
        <title>A telomere-to-telomere, gap-free genome of sweet tea (Lithocarpus litseifolius).</title>
        <authorList>
            <person name="Zhou J."/>
        </authorList>
    </citation>
    <scope>NUCLEOTIDE SEQUENCE [LARGE SCALE GENOMIC DNA]</scope>
    <source>
        <strain evidence="23">Zhou-2022a</strain>
        <tissue evidence="23">Leaf</tissue>
    </source>
</reference>